<feature type="transmembrane region" description="Helical" evidence="1">
    <location>
        <begin position="41"/>
        <end position="59"/>
    </location>
</feature>
<accession>A0A7G9SH31</accession>
<dbReference type="AlphaFoldDB" id="A0A7G9SH31"/>
<evidence type="ECO:0000256" key="1">
    <source>
        <dbReference type="SAM" id="Phobius"/>
    </source>
</evidence>
<name>A0A7G9SH31_9SPHN</name>
<keyword evidence="3" id="KW-1185">Reference proteome</keyword>
<dbReference type="EMBL" id="CP060718">
    <property type="protein sequence ID" value="QNN67156.1"/>
    <property type="molecule type" value="Genomic_DNA"/>
</dbReference>
<keyword evidence="1" id="KW-1133">Transmembrane helix</keyword>
<gene>
    <name evidence="2" type="ORF">H9L13_11075</name>
</gene>
<evidence type="ECO:0000313" key="2">
    <source>
        <dbReference type="EMBL" id="QNN67156.1"/>
    </source>
</evidence>
<dbReference type="RefSeq" id="WP_187537748.1">
    <property type="nucleotide sequence ID" value="NZ_BAABJT010000001.1"/>
</dbReference>
<protein>
    <submittedName>
        <fullName evidence="2">Uncharacterized protein</fullName>
    </submittedName>
</protein>
<keyword evidence="1" id="KW-0812">Transmembrane</keyword>
<keyword evidence="1" id="KW-0472">Membrane</keyword>
<dbReference type="KEGG" id="slut:H9L13_11075"/>
<evidence type="ECO:0000313" key="3">
    <source>
        <dbReference type="Proteomes" id="UP000515971"/>
    </source>
</evidence>
<sequence>MKPILFVLAGIAIATGILWMGQGLGIIQWPQSSFMLDQRPWAVRGALLVFIGVVLLLVARRR</sequence>
<dbReference type="Proteomes" id="UP000515971">
    <property type="component" value="Chromosome"/>
</dbReference>
<organism evidence="2 3">
    <name type="scientific">Sphingomonas lutea</name>
    <dbReference type="NCBI Taxonomy" id="1045317"/>
    <lineage>
        <taxon>Bacteria</taxon>
        <taxon>Pseudomonadati</taxon>
        <taxon>Pseudomonadota</taxon>
        <taxon>Alphaproteobacteria</taxon>
        <taxon>Sphingomonadales</taxon>
        <taxon>Sphingomonadaceae</taxon>
        <taxon>Sphingomonas</taxon>
    </lineage>
</organism>
<proteinExistence type="predicted"/>
<reference evidence="2 3" key="1">
    <citation type="submission" date="2020-08" db="EMBL/GenBank/DDBJ databases">
        <title>Genome sequence of Sphingomonas lutea KCTC 23642T.</title>
        <authorList>
            <person name="Hyun D.-W."/>
            <person name="Bae J.-W."/>
        </authorList>
    </citation>
    <scope>NUCLEOTIDE SEQUENCE [LARGE SCALE GENOMIC DNA]</scope>
    <source>
        <strain evidence="2 3">KCTC 23642</strain>
    </source>
</reference>